<dbReference type="RefSeq" id="WP_109827732.1">
    <property type="nucleotide sequence ID" value="NZ_CP029494.1"/>
</dbReference>
<dbReference type="Proteomes" id="UP000245368">
    <property type="component" value="Chromosome"/>
</dbReference>
<dbReference type="OrthoDB" id="69314at2"/>
<evidence type="ECO:0000313" key="3">
    <source>
        <dbReference type="Proteomes" id="UP000245368"/>
    </source>
</evidence>
<keyword evidence="3" id="KW-1185">Reference proteome</keyword>
<protein>
    <recommendedName>
        <fullName evidence="4">Phage tail protein</fullName>
    </recommendedName>
</protein>
<evidence type="ECO:0000313" key="2">
    <source>
        <dbReference type="EMBL" id="AWN24004.1"/>
    </source>
</evidence>
<evidence type="ECO:0000256" key="1">
    <source>
        <dbReference type="SAM" id="MobiDB-lite"/>
    </source>
</evidence>
<dbReference type="KEGG" id="dez:DKM44_12820"/>
<feature type="region of interest" description="Disordered" evidence="1">
    <location>
        <begin position="48"/>
        <end position="68"/>
    </location>
</feature>
<name>A0A2Z3JTS8_9DEIO</name>
<gene>
    <name evidence="2" type="ORF">DKM44_12820</name>
</gene>
<proteinExistence type="predicted"/>
<evidence type="ECO:0008006" key="4">
    <source>
        <dbReference type="Google" id="ProtNLM"/>
    </source>
</evidence>
<accession>A0A2Z3JTS8</accession>
<organism evidence="2 3">
    <name type="scientific">Deinococcus irradiatisoli</name>
    <dbReference type="NCBI Taxonomy" id="2202254"/>
    <lineage>
        <taxon>Bacteria</taxon>
        <taxon>Thermotogati</taxon>
        <taxon>Deinococcota</taxon>
        <taxon>Deinococci</taxon>
        <taxon>Deinococcales</taxon>
        <taxon>Deinococcaceae</taxon>
        <taxon>Deinococcus</taxon>
    </lineage>
</organism>
<reference evidence="2 3" key="1">
    <citation type="submission" date="2018-05" db="EMBL/GenBank/DDBJ databases">
        <title>Complete Genome Sequence of Deinococcus sp. strain 17bor-2.</title>
        <authorList>
            <person name="Srinivasan S."/>
        </authorList>
    </citation>
    <scope>NUCLEOTIDE SEQUENCE [LARGE SCALE GENOMIC DNA]</scope>
    <source>
        <strain evidence="2 3">17bor-2</strain>
    </source>
</reference>
<dbReference type="EMBL" id="CP029494">
    <property type="protein sequence ID" value="AWN24004.1"/>
    <property type="molecule type" value="Genomic_DNA"/>
</dbReference>
<sequence length="164" mass="17414">MTTLDFLYGETSNFKFKVLSAPTVIRPVDFDTTALTLPELTTSDLPATVSTKTPATPKMYGSPADGTDITWQKPKPDTGSWTLSLSGNVLPSSADRANMNTFIAALGKYVWIERQMHTSAKNEGGCILVTSTGKPVPADTNTPVTFTAGGTGYGPKFDDTSLAV</sequence>
<dbReference type="AlphaFoldDB" id="A0A2Z3JTS8"/>